<keyword evidence="1" id="KW-1133">Transmembrane helix</keyword>
<dbReference type="RefSeq" id="WP_145293965.1">
    <property type="nucleotide sequence ID" value="NZ_CP036299.1"/>
</dbReference>
<evidence type="ECO:0000313" key="3">
    <source>
        <dbReference type="Proteomes" id="UP000315349"/>
    </source>
</evidence>
<name>A0A518GHV5_9PLAN</name>
<reference evidence="2 3" key="1">
    <citation type="submission" date="2019-02" db="EMBL/GenBank/DDBJ databases">
        <title>Deep-cultivation of Planctomycetes and their phenomic and genomic characterization uncovers novel biology.</title>
        <authorList>
            <person name="Wiegand S."/>
            <person name="Jogler M."/>
            <person name="Boedeker C."/>
            <person name="Pinto D."/>
            <person name="Vollmers J."/>
            <person name="Rivas-Marin E."/>
            <person name="Kohn T."/>
            <person name="Peeters S.H."/>
            <person name="Heuer A."/>
            <person name="Rast P."/>
            <person name="Oberbeckmann S."/>
            <person name="Bunk B."/>
            <person name="Jeske O."/>
            <person name="Meyerdierks A."/>
            <person name="Storesund J.E."/>
            <person name="Kallscheuer N."/>
            <person name="Luecker S."/>
            <person name="Lage O.M."/>
            <person name="Pohl T."/>
            <person name="Merkel B.J."/>
            <person name="Hornburger P."/>
            <person name="Mueller R.-W."/>
            <person name="Bruemmer F."/>
            <person name="Labrenz M."/>
            <person name="Spormann A.M."/>
            <person name="Op den Camp H."/>
            <person name="Overmann J."/>
            <person name="Amann R."/>
            <person name="Jetten M.S.M."/>
            <person name="Mascher T."/>
            <person name="Medema M.H."/>
            <person name="Devos D.P."/>
            <person name="Kaster A.-K."/>
            <person name="Ovreas L."/>
            <person name="Rohde M."/>
            <person name="Galperin M.Y."/>
            <person name="Jogler C."/>
        </authorList>
    </citation>
    <scope>NUCLEOTIDE SEQUENCE [LARGE SCALE GENOMIC DNA]</scope>
    <source>
        <strain evidence="2 3">Spb1</strain>
    </source>
</reference>
<dbReference type="AlphaFoldDB" id="A0A518GHV5"/>
<dbReference type="KEGG" id="peh:Spb1_00350"/>
<sequence>MSPQEIVTDDRPGNGTVWLLRLLAGFQFLGGIFFATFTWMLILVPLGIFHPQYQYQLRDVVFSITGATLAITGYFVWWNWFLYAVRGRFFSGLGSGCSTHFHIQSLGLVDVLPFSALRILSCRFGIGPGNCRLVADQSCDLDDSAPVFLLSISRVLILVANAKVLPTP</sequence>
<keyword evidence="1" id="KW-0472">Membrane</keyword>
<keyword evidence="1" id="KW-0812">Transmembrane</keyword>
<evidence type="ECO:0000313" key="2">
    <source>
        <dbReference type="EMBL" id="QDV28172.1"/>
    </source>
</evidence>
<feature type="transmembrane region" description="Helical" evidence="1">
    <location>
        <begin position="28"/>
        <end position="48"/>
    </location>
</feature>
<proteinExistence type="predicted"/>
<dbReference type="OrthoDB" id="9823726at2"/>
<dbReference type="EMBL" id="CP036299">
    <property type="protein sequence ID" value="QDV28172.1"/>
    <property type="molecule type" value="Genomic_DNA"/>
</dbReference>
<accession>A0A518GHV5</accession>
<gene>
    <name evidence="2" type="ORF">Spb1_00350</name>
</gene>
<organism evidence="2 3">
    <name type="scientific">Planctopirus ephydatiae</name>
    <dbReference type="NCBI Taxonomy" id="2528019"/>
    <lineage>
        <taxon>Bacteria</taxon>
        <taxon>Pseudomonadati</taxon>
        <taxon>Planctomycetota</taxon>
        <taxon>Planctomycetia</taxon>
        <taxon>Planctomycetales</taxon>
        <taxon>Planctomycetaceae</taxon>
        <taxon>Planctopirus</taxon>
    </lineage>
</organism>
<keyword evidence="3" id="KW-1185">Reference proteome</keyword>
<dbReference type="Proteomes" id="UP000315349">
    <property type="component" value="Chromosome"/>
</dbReference>
<protein>
    <submittedName>
        <fullName evidence="2">Uncharacterized protein</fullName>
    </submittedName>
</protein>
<feature type="transmembrane region" description="Helical" evidence="1">
    <location>
        <begin position="60"/>
        <end position="81"/>
    </location>
</feature>
<evidence type="ECO:0000256" key="1">
    <source>
        <dbReference type="SAM" id="Phobius"/>
    </source>
</evidence>